<keyword evidence="2" id="KW-1185">Reference proteome</keyword>
<proteinExistence type="predicted"/>
<organism evidence="1 2">
    <name type="scientific">Candidatus Entotheonella gemina</name>
    <dbReference type="NCBI Taxonomy" id="1429439"/>
    <lineage>
        <taxon>Bacteria</taxon>
        <taxon>Pseudomonadati</taxon>
        <taxon>Nitrospinota/Tectimicrobiota group</taxon>
        <taxon>Candidatus Tectimicrobiota</taxon>
        <taxon>Candidatus Entotheonellia</taxon>
        <taxon>Candidatus Entotheonellales</taxon>
        <taxon>Candidatus Entotheonellaceae</taxon>
        <taxon>Candidatus Entotheonella</taxon>
    </lineage>
</organism>
<accession>W4M0Y9</accession>
<dbReference type="HOGENOM" id="CLU_2750227_0_0_7"/>
<evidence type="ECO:0000313" key="1">
    <source>
        <dbReference type="EMBL" id="ETX03850.1"/>
    </source>
</evidence>
<protein>
    <submittedName>
        <fullName evidence="1">Uncharacterized protein</fullName>
    </submittedName>
</protein>
<dbReference type="AlphaFoldDB" id="W4M0Y9"/>
<comment type="caution">
    <text evidence="1">The sequence shown here is derived from an EMBL/GenBank/DDBJ whole genome shotgun (WGS) entry which is preliminary data.</text>
</comment>
<reference evidence="1 2" key="1">
    <citation type="journal article" date="2014" name="Nature">
        <title>An environmental bacterial taxon with a large and distinct metabolic repertoire.</title>
        <authorList>
            <person name="Wilson M.C."/>
            <person name="Mori T."/>
            <person name="Ruckert C."/>
            <person name="Uria A.R."/>
            <person name="Helf M.J."/>
            <person name="Takada K."/>
            <person name="Gernert C."/>
            <person name="Steffens U.A."/>
            <person name="Heycke N."/>
            <person name="Schmitt S."/>
            <person name="Rinke C."/>
            <person name="Helfrich E.J."/>
            <person name="Brachmann A.O."/>
            <person name="Gurgui C."/>
            <person name="Wakimoto T."/>
            <person name="Kracht M."/>
            <person name="Crusemann M."/>
            <person name="Hentschel U."/>
            <person name="Abe I."/>
            <person name="Matsunaga S."/>
            <person name="Kalinowski J."/>
            <person name="Takeyama H."/>
            <person name="Piel J."/>
        </authorList>
    </citation>
    <scope>NUCLEOTIDE SEQUENCE [LARGE SCALE GENOMIC DNA]</scope>
    <source>
        <strain evidence="2">TSY2</strain>
    </source>
</reference>
<sequence length="70" mass="7226">MPAPPSQKLAQHLAAVEGVVGVGITKIDGHYAVKVNLGRPLTDPGMIPSAIDGVPVHQEIVGTIRARPAL</sequence>
<gene>
    <name evidence="1" type="ORF">ETSY2_32255</name>
</gene>
<evidence type="ECO:0000313" key="2">
    <source>
        <dbReference type="Proteomes" id="UP000019140"/>
    </source>
</evidence>
<dbReference type="Proteomes" id="UP000019140">
    <property type="component" value="Unassembled WGS sequence"/>
</dbReference>
<name>W4M0Y9_9BACT</name>
<dbReference type="EMBL" id="AZHX01001375">
    <property type="protein sequence ID" value="ETX03850.1"/>
    <property type="molecule type" value="Genomic_DNA"/>
</dbReference>